<proteinExistence type="predicted"/>
<keyword evidence="3" id="KW-1185">Reference proteome</keyword>
<accession>A0ABN1KDI9</accession>
<gene>
    <name evidence="2" type="ORF">GCM10009433_24620</name>
</gene>
<evidence type="ECO:0000313" key="3">
    <source>
        <dbReference type="Proteomes" id="UP001500185"/>
    </source>
</evidence>
<keyword evidence="1" id="KW-0472">Membrane</keyword>
<feature type="transmembrane region" description="Helical" evidence="1">
    <location>
        <begin position="12"/>
        <end position="30"/>
    </location>
</feature>
<dbReference type="RefSeq" id="WP_224454657.1">
    <property type="nucleotide sequence ID" value="NZ_BAAAGG010000022.1"/>
</dbReference>
<sequence>MKIKYKKSNIFNNLLLAIFWFGIAIFYWVVKRFEPLILFLHLIPISNFIYRYLYKKENQYLTIEDGVIQKNNLYSSNTKIQVNEISEIEKIGLDYLLKSEDINLRFDPNLIDEESLKELTQFLGQLNLPSENNLYSKLNTGLKV</sequence>
<keyword evidence="1" id="KW-1133">Transmembrane helix</keyword>
<comment type="caution">
    <text evidence="2">The sequence shown here is derived from an EMBL/GenBank/DDBJ whole genome shotgun (WGS) entry which is preliminary data.</text>
</comment>
<dbReference type="EMBL" id="BAAAGG010000022">
    <property type="protein sequence ID" value="GAA0763318.1"/>
    <property type="molecule type" value="Genomic_DNA"/>
</dbReference>
<feature type="transmembrane region" description="Helical" evidence="1">
    <location>
        <begin position="36"/>
        <end position="54"/>
    </location>
</feature>
<keyword evidence="1" id="KW-0812">Transmembrane</keyword>
<evidence type="ECO:0008006" key="4">
    <source>
        <dbReference type="Google" id="ProtNLM"/>
    </source>
</evidence>
<reference evidence="2 3" key="1">
    <citation type="journal article" date="2019" name="Int. J. Syst. Evol. Microbiol.">
        <title>The Global Catalogue of Microorganisms (GCM) 10K type strain sequencing project: providing services to taxonomists for standard genome sequencing and annotation.</title>
        <authorList>
            <consortium name="The Broad Institute Genomics Platform"/>
            <consortium name="The Broad Institute Genome Sequencing Center for Infectious Disease"/>
            <person name="Wu L."/>
            <person name="Ma J."/>
        </authorList>
    </citation>
    <scope>NUCLEOTIDE SEQUENCE [LARGE SCALE GENOMIC DNA]</scope>
    <source>
        <strain evidence="2 3">JCM 16231</strain>
    </source>
</reference>
<evidence type="ECO:0000313" key="2">
    <source>
        <dbReference type="EMBL" id="GAA0763318.1"/>
    </source>
</evidence>
<evidence type="ECO:0000256" key="1">
    <source>
        <dbReference type="SAM" id="Phobius"/>
    </source>
</evidence>
<organism evidence="2 3">
    <name type="scientific">Psychroflexus lacisalsi</name>
    <dbReference type="NCBI Taxonomy" id="503928"/>
    <lineage>
        <taxon>Bacteria</taxon>
        <taxon>Pseudomonadati</taxon>
        <taxon>Bacteroidota</taxon>
        <taxon>Flavobacteriia</taxon>
        <taxon>Flavobacteriales</taxon>
        <taxon>Flavobacteriaceae</taxon>
        <taxon>Psychroflexus</taxon>
    </lineage>
</organism>
<dbReference type="Proteomes" id="UP001500185">
    <property type="component" value="Unassembled WGS sequence"/>
</dbReference>
<name>A0ABN1KDI9_9FLAO</name>
<protein>
    <recommendedName>
        <fullName evidence="4">PH domain-containing protein</fullName>
    </recommendedName>
</protein>